<proteinExistence type="predicted"/>
<sequence length="183" mass="19655">MDYVDTFIKPGSGAEVIFLIAPCLVKKLQDKNVWLPRRQRQISQVMLGVGTVPLTTTEESNLILRFETPGGPQVLRNVVCGICPVPLPDGVGDMLLSDAVMERLGYAPHKLIESAQLVQSEYDLGDIGTPARDTRACAFGAITRVITPEEAGLSEAEDAACFPVPQTGLTGADLEKATGCRSR</sequence>
<keyword evidence="2" id="KW-1185">Reference proteome</keyword>
<gene>
    <name evidence="1" type="ORF">V7S43_006753</name>
</gene>
<name>A0ABD3FNA1_9STRA</name>
<dbReference type="EMBL" id="JBIMZQ010000012">
    <property type="protein sequence ID" value="KAL3667872.1"/>
    <property type="molecule type" value="Genomic_DNA"/>
</dbReference>
<accession>A0ABD3FNA1</accession>
<evidence type="ECO:0000313" key="2">
    <source>
        <dbReference type="Proteomes" id="UP001632037"/>
    </source>
</evidence>
<protein>
    <submittedName>
        <fullName evidence="1">Uncharacterized protein</fullName>
    </submittedName>
</protein>
<dbReference type="AlphaFoldDB" id="A0ABD3FNA1"/>
<organism evidence="1 2">
    <name type="scientific">Phytophthora oleae</name>
    <dbReference type="NCBI Taxonomy" id="2107226"/>
    <lineage>
        <taxon>Eukaryota</taxon>
        <taxon>Sar</taxon>
        <taxon>Stramenopiles</taxon>
        <taxon>Oomycota</taxon>
        <taxon>Peronosporomycetes</taxon>
        <taxon>Peronosporales</taxon>
        <taxon>Peronosporaceae</taxon>
        <taxon>Phytophthora</taxon>
    </lineage>
</organism>
<dbReference type="Proteomes" id="UP001632037">
    <property type="component" value="Unassembled WGS sequence"/>
</dbReference>
<reference evidence="1 2" key="1">
    <citation type="submission" date="2024-09" db="EMBL/GenBank/DDBJ databases">
        <title>Genome sequencing and assembly of Phytophthora oleae, isolate VK10A, causative agent of rot of olive drupes.</title>
        <authorList>
            <person name="Conti Taguali S."/>
            <person name="Riolo M."/>
            <person name="La Spada F."/>
            <person name="Cacciola S.O."/>
            <person name="Dionisio G."/>
        </authorList>
    </citation>
    <scope>NUCLEOTIDE SEQUENCE [LARGE SCALE GENOMIC DNA]</scope>
    <source>
        <strain evidence="1 2">VK10A</strain>
    </source>
</reference>
<evidence type="ECO:0000313" key="1">
    <source>
        <dbReference type="EMBL" id="KAL3667872.1"/>
    </source>
</evidence>
<comment type="caution">
    <text evidence="1">The sequence shown here is derived from an EMBL/GenBank/DDBJ whole genome shotgun (WGS) entry which is preliminary data.</text>
</comment>